<dbReference type="InterPro" id="IPR036388">
    <property type="entry name" value="WH-like_DNA-bd_sf"/>
</dbReference>
<comment type="caution">
    <text evidence="1">The sequence shown here is derived from an EMBL/GenBank/DDBJ whole genome shotgun (WGS) entry which is preliminary data.</text>
</comment>
<dbReference type="Proteomes" id="UP000611629">
    <property type="component" value="Unassembled WGS sequence"/>
</dbReference>
<dbReference type="InterPro" id="IPR011991">
    <property type="entry name" value="ArsR-like_HTH"/>
</dbReference>
<accession>A0A974BIS7</accession>
<proteinExistence type="predicted"/>
<evidence type="ECO:0000313" key="2">
    <source>
        <dbReference type="Proteomes" id="UP000611629"/>
    </source>
</evidence>
<dbReference type="AlphaFoldDB" id="A0A974BIS7"/>
<dbReference type="Pfam" id="PF12840">
    <property type="entry name" value="HTH_20"/>
    <property type="match status" value="1"/>
</dbReference>
<dbReference type="CDD" id="cd00090">
    <property type="entry name" value="HTH_ARSR"/>
    <property type="match status" value="1"/>
</dbReference>
<dbReference type="RefSeq" id="WP_179237302.1">
    <property type="nucleotide sequence ID" value="NZ_JACBNQ010000003.1"/>
</dbReference>
<protein>
    <submittedName>
        <fullName evidence="1">Helix-turn-helix domain-containing protein</fullName>
    </submittedName>
</protein>
<organism evidence="1 2">
    <name type="scientific">Sedimentibacter hydroxybenzoicus DSM 7310</name>
    <dbReference type="NCBI Taxonomy" id="1123245"/>
    <lineage>
        <taxon>Bacteria</taxon>
        <taxon>Bacillati</taxon>
        <taxon>Bacillota</taxon>
        <taxon>Tissierellia</taxon>
        <taxon>Sedimentibacter</taxon>
    </lineage>
</organism>
<dbReference type="SUPFAM" id="SSF46785">
    <property type="entry name" value="Winged helix' DNA-binding domain"/>
    <property type="match status" value="1"/>
</dbReference>
<dbReference type="EMBL" id="JACBNQ010000003">
    <property type="protein sequence ID" value="NYB73616.1"/>
    <property type="molecule type" value="Genomic_DNA"/>
</dbReference>
<dbReference type="Gene3D" id="1.10.10.10">
    <property type="entry name" value="Winged helix-like DNA-binding domain superfamily/Winged helix DNA-binding domain"/>
    <property type="match status" value="1"/>
</dbReference>
<keyword evidence="2" id="KW-1185">Reference proteome</keyword>
<dbReference type="InterPro" id="IPR036390">
    <property type="entry name" value="WH_DNA-bd_sf"/>
</dbReference>
<sequence>MDKKNYIVLKTDKDLKIVMSPVRQKLIRVMRNEGKPVTAKFVADKLEISPSSAQHHIKKLEQVGIIEFDHNEIINGITARYLRVTEKTVSIGQDIDDDLTAERDILARNVLSTVYDSYKRMIDENRHLLSEEFKKGNKFADQLTGIVHLSTEEANELFDIIDDYLKKHSKASENSHPYEYALVAYRADLKDGKSEI</sequence>
<evidence type="ECO:0000313" key="1">
    <source>
        <dbReference type="EMBL" id="NYB73616.1"/>
    </source>
</evidence>
<reference evidence="1" key="1">
    <citation type="submission" date="2020-07" db="EMBL/GenBank/DDBJ databases">
        <title>Genomic analysis of a strain of Sedimentibacter Hydroxybenzoicus DSM7310.</title>
        <authorList>
            <person name="Ma S."/>
        </authorList>
    </citation>
    <scope>NUCLEOTIDE SEQUENCE</scope>
    <source>
        <strain evidence="1">DSM 7310</strain>
    </source>
</reference>
<name>A0A974BIS7_SEDHY</name>
<gene>
    <name evidence="1" type="ORF">HZF24_05620</name>
</gene>